<dbReference type="Proteomes" id="UP000005426">
    <property type="component" value="Unassembled WGS sequence"/>
</dbReference>
<dbReference type="RefSeq" id="XP_013937761.1">
    <property type="nucleotide sequence ID" value="XM_014082286.1"/>
</dbReference>
<dbReference type="GeneID" id="25782461"/>
<dbReference type="OrthoDB" id="10400762at2759"/>
<proteinExistence type="predicted"/>
<dbReference type="EMBL" id="ABDG02000029">
    <property type="protein sequence ID" value="EHK39600.1"/>
    <property type="molecule type" value="Genomic_DNA"/>
</dbReference>
<organism evidence="1 2">
    <name type="scientific">Hypocrea atroviridis (strain ATCC 20476 / IMI 206040)</name>
    <name type="common">Trichoderma atroviride</name>
    <dbReference type="NCBI Taxonomy" id="452589"/>
    <lineage>
        <taxon>Eukaryota</taxon>
        <taxon>Fungi</taxon>
        <taxon>Dikarya</taxon>
        <taxon>Ascomycota</taxon>
        <taxon>Pezizomycotina</taxon>
        <taxon>Sordariomycetes</taxon>
        <taxon>Hypocreomycetidae</taxon>
        <taxon>Hypocreales</taxon>
        <taxon>Hypocreaceae</taxon>
        <taxon>Trichoderma</taxon>
    </lineage>
</organism>
<protein>
    <submittedName>
        <fullName evidence="1">Uncharacterized protein</fullName>
    </submittedName>
</protein>
<reference evidence="1 2" key="1">
    <citation type="journal article" date="2011" name="Genome Biol.">
        <title>Comparative genome sequence analysis underscores mycoparasitism as the ancestral life style of Trichoderma.</title>
        <authorList>
            <person name="Kubicek C.P."/>
            <person name="Herrera-Estrella A."/>
            <person name="Seidl-Seiboth V."/>
            <person name="Martinez D.A."/>
            <person name="Druzhinina I.S."/>
            <person name="Thon M."/>
            <person name="Zeilinger S."/>
            <person name="Casas-Flores S."/>
            <person name="Horwitz B.A."/>
            <person name="Mukherjee P.K."/>
            <person name="Mukherjee M."/>
            <person name="Kredics L."/>
            <person name="Alcaraz L.D."/>
            <person name="Aerts A."/>
            <person name="Antal Z."/>
            <person name="Atanasova L."/>
            <person name="Cervantes-Badillo M.G."/>
            <person name="Challacombe J."/>
            <person name="Chertkov O."/>
            <person name="McCluskey K."/>
            <person name="Coulpier F."/>
            <person name="Deshpande N."/>
            <person name="von Doehren H."/>
            <person name="Ebbole D.J."/>
            <person name="Esquivel-Naranjo E.U."/>
            <person name="Fekete E."/>
            <person name="Flipphi M."/>
            <person name="Glaser F."/>
            <person name="Gomez-Rodriguez E.Y."/>
            <person name="Gruber S."/>
            <person name="Han C."/>
            <person name="Henrissat B."/>
            <person name="Hermosa R."/>
            <person name="Hernandez-Onate M."/>
            <person name="Karaffa L."/>
            <person name="Kosti I."/>
            <person name="Le Crom S."/>
            <person name="Lindquist E."/>
            <person name="Lucas S."/>
            <person name="Luebeck M."/>
            <person name="Luebeck P.S."/>
            <person name="Margeot A."/>
            <person name="Metz B."/>
            <person name="Misra M."/>
            <person name="Nevalainen H."/>
            <person name="Omann M."/>
            <person name="Packer N."/>
            <person name="Perrone G."/>
            <person name="Uresti-Rivera E.E."/>
            <person name="Salamov A."/>
            <person name="Schmoll M."/>
            <person name="Seiboth B."/>
            <person name="Shapiro H."/>
            <person name="Sukno S."/>
            <person name="Tamayo-Ramos J.A."/>
            <person name="Tisch D."/>
            <person name="Wiest A."/>
            <person name="Wilkinson H.H."/>
            <person name="Zhang M."/>
            <person name="Coutinho P.M."/>
            <person name="Kenerley C.M."/>
            <person name="Monte E."/>
            <person name="Baker S.E."/>
            <person name="Grigoriev I.V."/>
        </authorList>
    </citation>
    <scope>NUCLEOTIDE SEQUENCE [LARGE SCALE GENOMIC DNA]</scope>
    <source>
        <strain evidence="2">ATCC 20476 / IMI 206040</strain>
    </source>
</reference>
<gene>
    <name evidence="1" type="ORF">TRIATDRAFT_302949</name>
</gene>
<evidence type="ECO:0000313" key="2">
    <source>
        <dbReference type="Proteomes" id="UP000005426"/>
    </source>
</evidence>
<comment type="caution">
    <text evidence="1">The sequence shown here is derived from an EMBL/GenBank/DDBJ whole genome shotgun (WGS) entry which is preliminary data.</text>
</comment>
<dbReference type="AlphaFoldDB" id="G9PB50"/>
<keyword evidence="2" id="KW-1185">Reference proteome</keyword>
<sequence length="118" mass="13053">MKLLAISHHQGIPKERKKLPTKFQSVKKMEYRHGRDGVPLRIKNGPHRVTKLAPGNRITIDLDNKSSAPDTTAGRHDNVHLPSISIQRRHPNPAAFQHGLISSSIGARDARLGFDSAS</sequence>
<dbReference type="HOGENOM" id="CLU_2073481_0_0_1"/>
<dbReference type="KEGG" id="tatv:25782461"/>
<accession>G9PB50</accession>
<evidence type="ECO:0000313" key="1">
    <source>
        <dbReference type="EMBL" id="EHK39600.1"/>
    </source>
</evidence>
<name>G9PB50_HYPAI</name>